<name>A0A1H0GA36_9PSEU</name>
<dbReference type="InterPro" id="IPR029058">
    <property type="entry name" value="AB_hydrolase_fold"/>
</dbReference>
<keyword evidence="2" id="KW-0378">Hydrolase</keyword>
<dbReference type="Proteomes" id="UP000199691">
    <property type="component" value="Unassembled WGS sequence"/>
</dbReference>
<dbReference type="Gene3D" id="3.40.50.1820">
    <property type="entry name" value="alpha/beta hydrolase"/>
    <property type="match status" value="1"/>
</dbReference>
<proteinExistence type="predicted"/>
<dbReference type="PANTHER" id="PTHR11614">
    <property type="entry name" value="PHOSPHOLIPASE-RELATED"/>
    <property type="match status" value="1"/>
</dbReference>
<organism evidence="2 3">
    <name type="scientific">Lentzea jiangxiensis</name>
    <dbReference type="NCBI Taxonomy" id="641025"/>
    <lineage>
        <taxon>Bacteria</taxon>
        <taxon>Bacillati</taxon>
        <taxon>Actinomycetota</taxon>
        <taxon>Actinomycetes</taxon>
        <taxon>Pseudonocardiales</taxon>
        <taxon>Pseudonocardiaceae</taxon>
        <taxon>Lentzea</taxon>
    </lineage>
</organism>
<dbReference type="EMBL" id="FNIX01000001">
    <property type="protein sequence ID" value="SDO03742.1"/>
    <property type="molecule type" value="Genomic_DNA"/>
</dbReference>
<sequence>MCGIRTGPLQTCAVSSDEDTTVLPLRGGASATLVRRRAAANDRGAILYVHGFADYFFQEHVAEHYTARGYDFYAVDLRGYGRSLRDGEVPNYTTDMAVYFEEIDAAIAKVREEHSRVVLMGHSTGGLTTSLWAHERRSSELIDALVLNSPWLDVVEPPFLRRVVKLVGRLAPKAKIRANLGDAYGAAIHNSRNGEWDFDLRWKPLAGFPVLAGWIRAVLIAQEKVQKGLDVRVPVLVLHSDKSMLNAREWSEDVSRADAVLDVEGMRRWGPKIGSSVKVVEIKAGMHDLFLSPEPVRAAALAEVDAFLETA</sequence>
<keyword evidence="3" id="KW-1185">Reference proteome</keyword>
<evidence type="ECO:0000259" key="1">
    <source>
        <dbReference type="Pfam" id="PF12146"/>
    </source>
</evidence>
<dbReference type="SUPFAM" id="SSF53474">
    <property type="entry name" value="alpha/beta-Hydrolases"/>
    <property type="match status" value="1"/>
</dbReference>
<dbReference type="Pfam" id="PF12146">
    <property type="entry name" value="Hydrolase_4"/>
    <property type="match status" value="1"/>
</dbReference>
<reference evidence="3" key="1">
    <citation type="submission" date="2016-10" db="EMBL/GenBank/DDBJ databases">
        <authorList>
            <person name="Varghese N."/>
            <person name="Submissions S."/>
        </authorList>
    </citation>
    <scope>NUCLEOTIDE SEQUENCE [LARGE SCALE GENOMIC DNA]</scope>
    <source>
        <strain evidence="3">CGMCC 4.6609</strain>
    </source>
</reference>
<dbReference type="GO" id="GO:0016787">
    <property type="term" value="F:hydrolase activity"/>
    <property type="evidence" value="ECO:0007669"/>
    <property type="project" value="UniProtKB-KW"/>
</dbReference>
<dbReference type="AlphaFoldDB" id="A0A1H0GA36"/>
<evidence type="ECO:0000313" key="2">
    <source>
        <dbReference type="EMBL" id="SDO03742.1"/>
    </source>
</evidence>
<dbReference type="InterPro" id="IPR051044">
    <property type="entry name" value="MAG_DAG_Lipase"/>
</dbReference>
<protein>
    <submittedName>
        <fullName evidence="2">Lysophospholipase, alpha-beta hydrolase superfamily</fullName>
    </submittedName>
</protein>
<dbReference type="STRING" id="641025.SAMN05421507_1011129"/>
<feature type="domain" description="Serine aminopeptidase S33" evidence="1">
    <location>
        <begin position="42"/>
        <end position="255"/>
    </location>
</feature>
<accession>A0A1H0GA36</accession>
<evidence type="ECO:0000313" key="3">
    <source>
        <dbReference type="Proteomes" id="UP000199691"/>
    </source>
</evidence>
<dbReference type="InterPro" id="IPR022742">
    <property type="entry name" value="Hydrolase_4"/>
</dbReference>
<gene>
    <name evidence="2" type="ORF">SAMN05421507_1011129</name>
</gene>